<accession>A0AAX6MXP6</accession>
<evidence type="ECO:0000313" key="1">
    <source>
        <dbReference type="EMBL" id="KAK6956971.1"/>
    </source>
</evidence>
<evidence type="ECO:0000313" key="2">
    <source>
        <dbReference type="Proteomes" id="UP001369815"/>
    </source>
</evidence>
<dbReference type="AlphaFoldDB" id="A0AAX6MXP6"/>
<comment type="caution">
    <text evidence="1">The sequence shown here is derived from an EMBL/GenBank/DDBJ whole genome shotgun (WGS) entry which is preliminary data.</text>
</comment>
<dbReference type="Proteomes" id="UP001369815">
    <property type="component" value="Unassembled WGS sequence"/>
</dbReference>
<proteinExistence type="predicted"/>
<keyword evidence="2" id="KW-1185">Reference proteome</keyword>
<name>A0AAX6MXP6_9PEZI</name>
<reference evidence="1 2" key="1">
    <citation type="journal article" date="2024" name="Front Chem Biol">
        <title>Unveiling the potential of Daldinia eschscholtzii MFLUCC 19-0629 through bioactivity and bioinformatics studies for enhanced sustainable agriculture production.</title>
        <authorList>
            <person name="Brooks S."/>
            <person name="Weaver J.A."/>
            <person name="Klomchit A."/>
            <person name="Alharthi S.A."/>
            <person name="Onlamun T."/>
            <person name="Nurani R."/>
            <person name="Vong T.K."/>
            <person name="Alberti F."/>
            <person name="Greco C."/>
        </authorList>
    </citation>
    <scope>NUCLEOTIDE SEQUENCE [LARGE SCALE GENOMIC DNA]</scope>
    <source>
        <strain evidence="1">MFLUCC 19-0629</strain>
    </source>
</reference>
<sequence length="215" mass="25122">MTYPTYEDMLSKDRAAFLSDYVNLIQPRRWIDTEEEDDIDDEDMTYLEERSLENNPPTVEDLGREILLPEPETVLKFLNHKQIQAIFRRTYLEPVLLNGGFNCLPIDMVPVLLEFDIMQESGDPHLYLQLRIKIDPQGSDARVIEFIIEIVRFIMNKECREEFGQDMINPLDLSPKDLVYTAAIMIDLLARMARGFELDQDDWSVGYPNSSYYSP</sequence>
<dbReference type="EMBL" id="JBANMG010000002">
    <property type="protein sequence ID" value="KAK6956971.1"/>
    <property type="molecule type" value="Genomic_DNA"/>
</dbReference>
<protein>
    <submittedName>
        <fullName evidence="1">Uncharacterized protein</fullName>
    </submittedName>
</protein>
<organism evidence="1 2">
    <name type="scientific">Daldinia eschscholtzii</name>
    <dbReference type="NCBI Taxonomy" id="292717"/>
    <lineage>
        <taxon>Eukaryota</taxon>
        <taxon>Fungi</taxon>
        <taxon>Dikarya</taxon>
        <taxon>Ascomycota</taxon>
        <taxon>Pezizomycotina</taxon>
        <taxon>Sordariomycetes</taxon>
        <taxon>Xylariomycetidae</taxon>
        <taxon>Xylariales</taxon>
        <taxon>Hypoxylaceae</taxon>
        <taxon>Daldinia</taxon>
    </lineage>
</organism>
<gene>
    <name evidence="1" type="ORF">Daesc_002253</name>
</gene>